<dbReference type="GO" id="GO:0016020">
    <property type="term" value="C:membrane"/>
    <property type="evidence" value="ECO:0007669"/>
    <property type="project" value="UniProtKB-SubCell"/>
</dbReference>
<feature type="transmembrane region" description="Helical" evidence="13">
    <location>
        <begin position="449"/>
        <end position="470"/>
    </location>
</feature>
<dbReference type="SMART" id="SM00388">
    <property type="entry name" value="HisKA"/>
    <property type="match status" value="1"/>
</dbReference>
<feature type="transmembrane region" description="Helical" evidence="13">
    <location>
        <begin position="163"/>
        <end position="180"/>
    </location>
</feature>
<evidence type="ECO:0000259" key="14">
    <source>
        <dbReference type="PROSITE" id="PS50109"/>
    </source>
</evidence>
<feature type="coiled-coil region" evidence="12">
    <location>
        <begin position="649"/>
        <end position="676"/>
    </location>
</feature>
<dbReference type="PANTHER" id="PTHR43711">
    <property type="entry name" value="TWO-COMPONENT HISTIDINE KINASE"/>
    <property type="match status" value="1"/>
</dbReference>
<evidence type="ECO:0000256" key="2">
    <source>
        <dbReference type="ARBA" id="ARBA00004141"/>
    </source>
</evidence>
<organism evidence="15 16">
    <name type="scientific">Neptunitalea chrysea</name>
    <dbReference type="NCBI Taxonomy" id="1647581"/>
    <lineage>
        <taxon>Bacteria</taxon>
        <taxon>Pseudomonadati</taxon>
        <taxon>Bacteroidota</taxon>
        <taxon>Flavobacteriia</taxon>
        <taxon>Flavobacteriales</taxon>
        <taxon>Flavobacteriaceae</taxon>
        <taxon>Neptunitalea</taxon>
    </lineage>
</organism>
<dbReference type="PROSITE" id="PS00457">
    <property type="entry name" value="NA_SOLUT_SYMP_2"/>
    <property type="match status" value="1"/>
</dbReference>
<dbReference type="InterPro" id="IPR004358">
    <property type="entry name" value="Sig_transdc_His_kin-like_C"/>
</dbReference>
<evidence type="ECO:0000313" key="15">
    <source>
        <dbReference type="EMBL" id="GLB53811.1"/>
    </source>
</evidence>
<protein>
    <recommendedName>
        <fullName evidence="4">histidine kinase</fullName>
        <ecNumber evidence="4">2.7.13.3</ecNumber>
    </recommendedName>
</protein>
<feature type="transmembrane region" description="Helical" evidence="13">
    <location>
        <begin position="244"/>
        <end position="264"/>
    </location>
</feature>
<dbReference type="Pfam" id="PF02518">
    <property type="entry name" value="HATPase_c"/>
    <property type="match status" value="1"/>
</dbReference>
<dbReference type="Pfam" id="PF00474">
    <property type="entry name" value="SSF"/>
    <property type="match status" value="1"/>
</dbReference>
<feature type="transmembrane region" description="Helical" evidence="13">
    <location>
        <begin position="388"/>
        <end position="407"/>
    </location>
</feature>
<dbReference type="Pfam" id="PF00512">
    <property type="entry name" value="HisKA"/>
    <property type="match status" value="1"/>
</dbReference>
<dbReference type="SMART" id="SM00387">
    <property type="entry name" value="HATPase_c"/>
    <property type="match status" value="1"/>
</dbReference>
<feature type="transmembrane region" description="Helical" evidence="13">
    <location>
        <begin position="6"/>
        <end position="24"/>
    </location>
</feature>
<feature type="transmembrane region" description="Helical" evidence="13">
    <location>
        <begin position="66"/>
        <end position="84"/>
    </location>
</feature>
<name>A0A9W6EW53_9FLAO</name>
<dbReference type="InterPro" id="IPR003661">
    <property type="entry name" value="HisK_dim/P_dom"/>
</dbReference>
<evidence type="ECO:0000256" key="1">
    <source>
        <dbReference type="ARBA" id="ARBA00000085"/>
    </source>
</evidence>
<dbReference type="CDD" id="cd00075">
    <property type="entry name" value="HATPase"/>
    <property type="match status" value="1"/>
</dbReference>
<dbReference type="Gene3D" id="1.20.1730.10">
    <property type="entry name" value="Sodium/glucose cotransporter"/>
    <property type="match status" value="1"/>
</dbReference>
<dbReference type="InterPro" id="IPR050736">
    <property type="entry name" value="Sensor_HK_Regulatory"/>
</dbReference>
<evidence type="ECO:0000256" key="4">
    <source>
        <dbReference type="ARBA" id="ARBA00012438"/>
    </source>
</evidence>
<evidence type="ECO:0000256" key="7">
    <source>
        <dbReference type="ARBA" id="ARBA00022692"/>
    </source>
</evidence>
<dbReference type="Gene3D" id="1.10.287.130">
    <property type="match status" value="1"/>
</dbReference>
<dbReference type="GO" id="GO:0022857">
    <property type="term" value="F:transmembrane transporter activity"/>
    <property type="evidence" value="ECO:0007669"/>
    <property type="project" value="InterPro"/>
</dbReference>
<proteinExistence type="inferred from homology"/>
<dbReference type="InterPro" id="IPR001734">
    <property type="entry name" value="Na/solute_symporter"/>
</dbReference>
<dbReference type="InterPro" id="IPR036097">
    <property type="entry name" value="HisK_dim/P_sf"/>
</dbReference>
<comment type="caution">
    <text evidence="15">The sequence shown here is derived from an EMBL/GenBank/DDBJ whole genome shotgun (WGS) entry which is preliminary data.</text>
</comment>
<dbReference type="SUPFAM" id="SSF55874">
    <property type="entry name" value="ATPase domain of HSP90 chaperone/DNA topoisomerase II/histidine kinase"/>
    <property type="match status" value="1"/>
</dbReference>
<keyword evidence="16" id="KW-1185">Reference proteome</keyword>
<evidence type="ECO:0000256" key="8">
    <source>
        <dbReference type="ARBA" id="ARBA00022777"/>
    </source>
</evidence>
<keyword evidence="8" id="KW-0418">Kinase</keyword>
<evidence type="ECO:0000256" key="10">
    <source>
        <dbReference type="ARBA" id="ARBA00023012"/>
    </source>
</evidence>
<comment type="subcellular location">
    <subcellularLocation>
        <location evidence="2">Membrane</location>
        <topology evidence="2">Multi-pass membrane protein</topology>
    </subcellularLocation>
</comment>
<dbReference type="Gene3D" id="3.30.565.10">
    <property type="entry name" value="Histidine kinase-like ATPase, C-terminal domain"/>
    <property type="match status" value="1"/>
</dbReference>
<feature type="transmembrane region" description="Helical" evidence="13">
    <location>
        <begin position="36"/>
        <end position="54"/>
    </location>
</feature>
<dbReference type="InterPro" id="IPR018212">
    <property type="entry name" value="Na/solute_symporter_CS"/>
</dbReference>
<keyword evidence="5" id="KW-0597">Phosphoprotein</keyword>
<comment type="similarity">
    <text evidence="3">Belongs to the sodium:solute symporter (SSF) (TC 2.A.21) family.</text>
</comment>
<dbReference type="PANTHER" id="PTHR43711:SF1">
    <property type="entry name" value="HISTIDINE KINASE 1"/>
    <property type="match status" value="1"/>
</dbReference>
<evidence type="ECO:0000256" key="6">
    <source>
        <dbReference type="ARBA" id="ARBA00022679"/>
    </source>
</evidence>
<keyword evidence="11 13" id="KW-0472">Membrane</keyword>
<dbReference type="CDD" id="cd10322">
    <property type="entry name" value="SLC5sbd"/>
    <property type="match status" value="1"/>
</dbReference>
<sequence>MNNYVLITIIIFYLVMLFFIAFWAEKNSKSKWINNPIVYTLSLGVFCSAWTYYGSVGVASTSGAEFLPTYLGPVIASPIFIVLLRKIMRISKHQRVASIADFISLRYGNNRFIGALVTITCLIAILPYISLQLKAISETYEIITLDSSSGKILTGSESIFTDSTFYIAVLLAIFASFFGTQTADTTDKHIGIVTTVAFESIIKLLFFLIIGVYVTFFIFDGTEDIYNQISQFKDVDTLTTFPDVYGGFNWFYMTVISFVAVFLLPRQFQMMVVENDRERYLKYVIWLFPLYLLLFNLFVIFIAWGGNLSIGDTANPDYYTILLPLKNGNIVLSLLVFLGGFSAVISMVVVSTIALSTMLSNNVIIPYGYLEVFRNTETERNNKYIKNIRRFSVFSLIIAAYLFYVNFSRELSLFSIGYISFVIIAQLAPSFFIGLYWNRGAARGAKAGIIIGLVVTFYSLILPLILNGFFNTNSFVEEGPFGIGLLRPYQLFGIDFLNPIAHAFFWSMFFNVAAYLSFSLMGSGNYRERNYAEMFVRSSNYSDLQEGAYVWKGEAYVSDLRRILERFLGVSKTERALELFYKKYDLPKDTVMADAKLVNFSEKLLIGSIGSSSARIIISNVVKEEPVSLPEVLQILEESKETIITNQFLKDKSEQLTRLTADLKRANEELIFQDKQKDEFLDTVSHELKTPITAIKASAEILIDDDEMSLEMRERFLNNIVEDTERLSKLIHNILDVEKLSSGREQLVIKEYDILKTIEEAIHFVTAEVNCKKVTIFNVVPPMSLKYDEDRIIQVFINLLSNAIKFVDESTGEIKIYLENFPEYVLIYVEDNGKGIPKEDFNYIFDKFYQSKNQNTKKPLGSGFGLAICKHIVESHGGSIWAYEFVEKGANFVVKLPR</sequence>
<dbReference type="InterPro" id="IPR003594">
    <property type="entry name" value="HATPase_dom"/>
</dbReference>
<keyword evidence="6" id="KW-0808">Transferase</keyword>
<dbReference type="FunFam" id="3.30.565.10:FF:000006">
    <property type="entry name" value="Sensor histidine kinase WalK"/>
    <property type="match status" value="1"/>
</dbReference>
<dbReference type="RefSeq" id="WP_281756044.1">
    <property type="nucleotide sequence ID" value="NZ_BRVP01000025.1"/>
</dbReference>
<evidence type="ECO:0000256" key="3">
    <source>
        <dbReference type="ARBA" id="ARBA00006434"/>
    </source>
</evidence>
<feature type="transmembrane region" description="Helical" evidence="13">
    <location>
        <begin position="112"/>
        <end position="131"/>
    </location>
</feature>
<keyword evidence="9 13" id="KW-1133">Transmembrane helix</keyword>
<keyword evidence="7 13" id="KW-0812">Transmembrane</keyword>
<evidence type="ECO:0000256" key="12">
    <source>
        <dbReference type="SAM" id="Coils"/>
    </source>
</evidence>
<dbReference type="GO" id="GO:0000155">
    <property type="term" value="F:phosphorelay sensor kinase activity"/>
    <property type="evidence" value="ECO:0007669"/>
    <property type="project" value="InterPro"/>
</dbReference>
<feature type="transmembrane region" description="Helical" evidence="13">
    <location>
        <begin position="330"/>
        <end position="355"/>
    </location>
</feature>
<dbReference type="AlphaFoldDB" id="A0A9W6EW53"/>
<comment type="catalytic activity">
    <reaction evidence="1">
        <text>ATP + protein L-histidine = ADP + protein N-phospho-L-histidine.</text>
        <dbReference type="EC" id="2.7.13.3"/>
    </reaction>
</comment>
<feature type="transmembrane region" description="Helical" evidence="13">
    <location>
        <begin position="201"/>
        <end position="219"/>
    </location>
</feature>
<feature type="transmembrane region" description="Helical" evidence="13">
    <location>
        <begin position="284"/>
        <end position="310"/>
    </location>
</feature>
<accession>A0A9W6EW53</accession>
<feature type="transmembrane region" description="Helical" evidence="13">
    <location>
        <begin position="413"/>
        <end position="437"/>
    </location>
</feature>
<evidence type="ECO:0000256" key="11">
    <source>
        <dbReference type="ARBA" id="ARBA00023136"/>
    </source>
</evidence>
<dbReference type="InterPro" id="IPR036890">
    <property type="entry name" value="HATPase_C_sf"/>
</dbReference>
<evidence type="ECO:0000313" key="16">
    <source>
        <dbReference type="Proteomes" id="UP001143545"/>
    </source>
</evidence>
<reference evidence="15" key="1">
    <citation type="submission" date="2022-07" db="EMBL/GenBank/DDBJ databases">
        <title>Taxonomy of Novel Oxalotrophic and Methylotrophic Bacteria.</title>
        <authorList>
            <person name="Sahin N."/>
            <person name="Tani A."/>
        </authorList>
    </citation>
    <scope>NUCLEOTIDE SEQUENCE</scope>
    <source>
        <strain evidence="15">AM327</strain>
    </source>
</reference>
<keyword evidence="10" id="KW-0902">Two-component regulatory system</keyword>
<dbReference type="FunFam" id="1.10.287.130:FF:000001">
    <property type="entry name" value="Two-component sensor histidine kinase"/>
    <property type="match status" value="1"/>
</dbReference>
<dbReference type="CDD" id="cd00082">
    <property type="entry name" value="HisKA"/>
    <property type="match status" value="1"/>
</dbReference>
<evidence type="ECO:0000256" key="5">
    <source>
        <dbReference type="ARBA" id="ARBA00022553"/>
    </source>
</evidence>
<dbReference type="InterPro" id="IPR005467">
    <property type="entry name" value="His_kinase_dom"/>
</dbReference>
<dbReference type="EMBL" id="BRVP01000025">
    <property type="protein sequence ID" value="GLB53811.1"/>
    <property type="molecule type" value="Genomic_DNA"/>
</dbReference>
<dbReference type="Proteomes" id="UP001143545">
    <property type="component" value="Unassembled WGS sequence"/>
</dbReference>
<dbReference type="PROSITE" id="PS50109">
    <property type="entry name" value="HIS_KIN"/>
    <property type="match status" value="1"/>
</dbReference>
<keyword evidence="12" id="KW-0175">Coiled coil</keyword>
<feature type="domain" description="Histidine kinase" evidence="14">
    <location>
        <begin position="683"/>
        <end position="898"/>
    </location>
</feature>
<dbReference type="InterPro" id="IPR038377">
    <property type="entry name" value="Na/Glc_symporter_sf"/>
</dbReference>
<dbReference type="PRINTS" id="PR00344">
    <property type="entry name" value="BCTRLSENSOR"/>
</dbReference>
<evidence type="ECO:0000256" key="9">
    <source>
        <dbReference type="ARBA" id="ARBA00022989"/>
    </source>
</evidence>
<dbReference type="PROSITE" id="PS50283">
    <property type="entry name" value="NA_SOLUT_SYMP_3"/>
    <property type="match status" value="1"/>
</dbReference>
<dbReference type="EC" id="2.7.13.3" evidence="4"/>
<gene>
    <name evidence="15" type="ORF">NBRC110019_28520</name>
</gene>
<evidence type="ECO:0000256" key="13">
    <source>
        <dbReference type="SAM" id="Phobius"/>
    </source>
</evidence>
<dbReference type="SUPFAM" id="SSF47384">
    <property type="entry name" value="Homodimeric domain of signal transducing histidine kinase"/>
    <property type="match status" value="1"/>
</dbReference>
<feature type="transmembrane region" description="Helical" evidence="13">
    <location>
        <begin position="500"/>
        <end position="521"/>
    </location>
</feature>